<evidence type="ECO:0000313" key="1">
    <source>
        <dbReference type="EMBL" id="TGE28092.1"/>
    </source>
</evidence>
<sequence length="163" mass="18555">MKDFLLPFLLVLLNASLGYSQPAGQLVGGNNYRGVIFPADYKIQPLDTMRRWTPTAADILPLEQDLVVFMNKQPRKSLVHQTTYGPSIRKQLGRYIRQYAGYISPKGEKIIYVNCLWDKGATGFTQDWPTHFIQVLDGGTSYWRIYYDTVKRKFVGLSTNGVG</sequence>
<organism evidence="1 2">
    <name type="scientific">Hymenobacter metallicola</name>
    <dbReference type="NCBI Taxonomy" id="2563114"/>
    <lineage>
        <taxon>Bacteria</taxon>
        <taxon>Pseudomonadati</taxon>
        <taxon>Bacteroidota</taxon>
        <taxon>Cytophagia</taxon>
        <taxon>Cytophagales</taxon>
        <taxon>Hymenobacteraceae</taxon>
        <taxon>Hymenobacter</taxon>
    </lineage>
</organism>
<dbReference type="RefSeq" id="WP_135391465.1">
    <property type="nucleotide sequence ID" value="NZ_SRMB01000001.1"/>
</dbReference>
<dbReference type="EMBL" id="SRMB01000001">
    <property type="protein sequence ID" value="TGE28092.1"/>
    <property type="molecule type" value="Genomic_DNA"/>
</dbReference>
<keyword evidence="2" id="KW-1185">Reference proteome</keyword>
<accession>A0A4Z0QHC9</accession>
<gene>
    <name evidence="1" type="ORF">E5K02_01100</name>
</gene>
<comment type="caution">
    <text evidence="1">The sequence shown here is derived from an EMBL/GenBank/DDBJ whole genome shotgun (WGS) entry which is preliminary data.</text>
</comment>
<name>A0A4Z0QHC9_9BACT</name>
<protein>
    <submittedName>
        <fullName evidence="1">Uncharacterized protein</fullName>
    </submittedName>
</protein>
<dbReference type="AlphaFoldDB" id="A0A4Z0QHC9"/>
<evidence type="ECO:0000313" key="2">
    <source>
        <dbReference type="Proteomes" id="UP000298471"/>
    </source>
</evidence>
<dbReference type="Proteomes" id="UP000298471">
    <property type="component" value="Unassembled WGS sequence"/>
</dbReference>
<reference evidence="1 2" key="1">
    <citation type="submission" date="2019-04" db="EMBL/GenBank/DDBJ databases">
        <authorList>
            <person name="Feng G."/>
            <person name="Zhang J."/>
            <person name="Zhu H."/>
        </authorList>
    </citation>
    <scope>NUCLEOTIDE SEQUENCE [LARGE SCALE GENOMIC DNA]</scope>
    <source>
        <strain evidence="1 2">9PBR-1</strain>
    </source>
</reference>
<proteinExistence type="predicted"/>
<dbReference type="OrthoDB" id="4301792at2"/>